<evidence type="ECO:0000256" key="3">
    <source>
        <dbReference type="ARBA" id="ARBA00011890"/>
    </source>
</evidence>
<evidence type="ECO:0000256" key="1">
    <source>
        <dbReference type="ARBA" id="ARBA00004496"/>
    </source>
</evidence>
<keyword evidence="7" id="KW-0949">S-adenosyl-L-methionine</keyword>
<keyword evidence="6" id="KW-0808">Transferase</keyword>
<evidence type="ECO:0000256" key="2">
    <source>
        <dbReference type="ARBA" id="ARBA00005369"/>
    </source>
</evidence>
<dbReference type="Pfam" id="PF01135">
    <property type="entry name" value="PCMT"/>
    <property type="match status" value="1"/>
</dbReference>
<dbReference type="SUPFAM" id="SSF53335">
    <property type="entry name" value="S-adenosyl-L-methionine-dependent methyltransferases"/>
    <property type="match status" value="1"/>
</dbReference>
<dbReference type="PANTHER" id="PTHR11579:SF0">
    <property type="entry name" value="PROTEIN-L-ISOASPARTATE(D-ASPARTATE) O-METHYLTRANSFERASE"/>
    <property type="match status" value="1"/>
</dbReference>
<name>A0ABR3C043_9TREE</name>
<evidence type="ECO:0000256" key="6">
    <source>
        <dbReference type="ARBA" id="ARBA00022679"/>
    </source>
</evidence>
<keyword evidence="5" id="KW-0489">Methyltransferase</keyword>
<dbReference type="InterPro" id="IPR000682">
    <property type="entry name" value="PCMT"/>
</dbReference>
<evidence type="ECO:0000256" key="5">
    <source>
        <dbReference type="ARBA" id="ARBA00022603"/>
    </source>
</evidence>
<dbReference type="EMBL" id="ATAM02000002">
    <property type="protein sequence ID" value="KAL0254006.1"/>
    <property type="molecule type" value="Genomic_DNA"/>
</dbReference>
<dbReference type="PANTHER" id="PTHR11579">
    <property type="entry name" value="PROTEIN-L-ISOASPARTATE O-METHYLTRANSFERASE"/>
    <property type="match status" value="1"/>
</dbReference>
<comment type="similarity">
    <text evidence="2">Belongs to the methyltransferase superfamily. L-isoaspartyl/D-aspartyl protein methyltransferase family.</text>
</comment>
<gene>
    <name evidence="8" type="ORF">I308_101385</name>
</gene>
<protein>
    <recommendedName>
        <fullName evidence="3">protein-L-isoaspartate(D-aspartate) O-methyltransferase</fullName>
        <ecNumber evidence="3">2.1.1.77</ecNumber>
    </recommendedName>
</protein>
<evidence type="ECO:0000256" key="4">
    <source>
        <dbReference type="ARBA" id="ARBA00022490"/>
    </source>
</evidence>
<dbReference type="RefSeq" id="XP_066616227.1">
    <property type="nucleotide sequence ID" value="XM_066755941.1"/>
</dbReference>
<comment type="caution">
    <text evidence="8">The sequence shown here is derived from an EMBL/GenBank/DDBJ whole genome shotgun (WGS) entry which is preliminary data.</text>
</comment>
<dbReference type="GeneID" id="91988243"/>
<dbReference type="EC" id="2.1.1.77" evidence="3"/>
<evidence type="ECO:0000256" key="7">
    <source>
        <dbReference type="ARBA" id="ARBA00022691"/>
    </source>
</evidence>
<dbReference type="Proteomes" id="UP000054399">
    <property type="component" value="Unassembled WGS sequence"/>
</dbReference>
<reference evidence="8" key="2">
    <citation type="submission" date="2024-01" db="EMBL/GenBank/DDBJ databases">
        <title>Comparative genomics of Cryptococcus and Kwoniella reveals pathogenesis evolution and contrasting modes of karyotype evolution via chromosome fusion or intercentromeric recombination.</title>
        <authorList>
            <person name="Coelho M.A."/>
            <person name="David-Palma M."/>
            <person name="Shea T."/>
            <person name="Bowers K."/>
            <person name="Mcginley-Smith S."/>
            <person name="Mohammad A.W."/>
            <person name="Gnirke A."/>
            <person name="Yurkov A.M."/>
            <person name="Nowrousian M."/>
            <person name="Sun S."/>
            <person name="Cuomo C.A."/>
            <person name="Heitman J."/>
        </authorList>
    </citation>
    <scope>NUCLEOTIDE SEQUENCE</scope>
    <source>
        <strain evidence="8">IND107</strain>
    </source>
</reference>
<evidence type="ECO:0000313" key="9">
    <source>
        <dbReference type="Proteomes" id="UP000054399"/>
    </source>
</evidence>
<reference evidence="8" key="1">
    <citation type="submission" date="2015-01" db="EMBL/GenBank/DDBJ databases">
        <authorList>
            <consortium name="The Broad Institute Genomics Platform"/>
            <person name="Cuomo C."/>
            <person name="Litvintseva A."/>
            <person name="Chen Y."/>
            <person name="Heitman J."/>
            <person name="Sun S."/>
            <person name="Springer D."/>
            <person name="Dromer F."/>
            <person name="Young S."/>
            <person name="Zeng Q."/>
            <person name="Gargeya S."/>
            <person name="Abouelleil A."/>
            <person name="Alvarado L."/>
            <person name="Chapman S.B."/>
            <person name="Gainer-Dewar J."/>
            <person name="Goldberg J."/>
            <person name="Griggs A."/>
            <person name="Gujja S."/>
            <person name="Hansen M."/>
            <person name="Howarth C."/>
            <person name="Imamovic A."/>
            <person name="Larimer J."/>
            <person name="Murphy C."/>
            <person name="Naylor J."/>
            <person name="Pearson M."/>
            <person name="Priest M."/>
            <person name="Roberts A."/>
            <person name="Saif S."/>
            <person name="Shea T."/>
            <person name="Sykes S."/>
            <person name="Wortman J."/>
            <person name="Nusbaum C."/>
            <person name="Birren B."/>
        </authorList>
    </citation>
    <scope>NUCLEOTIDE SEQUENCE</scope>
    <source>
        <strain evidence="8">IND107</strain>
    </source>
</reference>
<dbReference type="CDD" id="cd02440">
    <property type="entry name" value="AdoMet_MTases"/>
    <property type="match status" value="1"/>
</dbReference>
<comment type="subcellular location">
    <subcellularLocation>
        <location evidence="1">Cytoplasm</location>
    </subcellularLocation>
</comment>
<dbReference type="InterPro" id="IPR029063">
    <property type="entry name" value="SAM-dependent_MTases_sf"/>
</dbReference>
<evidence type="ECO:0000313" key="8">
    <source>
        <dbReference type="EMBL" id="KAL0254006.1"/>
    </source>
</evidence>
<keyword evidence="4" id="KW-0963">Cytoplasm</keyword>
<dbReference type="Gene3D" id="3.40.50.150">
    <property type="entry name" value="Vaccinia Virus protein VP39"/>
    <property type="match status" value="1"/>
</dbReference>
<accession>A0ABR3C043</accession>
<dbReference type="NCBIfam" id="TIGR00080">
    <property type="entry name" value="pimt"/>
    <property type="match status" value="1"/>
</dbReference>
<organism evidence="8 9">
    <name type="scientific">Cryptococcus tetragattii IND107</name>
    <dbReference type="NCBI Taxonomy" id="1296105"/>
    <lineage>
        <taxon>Eukaryota</taxon>
        <taxon>Fungi</taxon>
        <taxon>Dikarya</taxon>
        <taxon>Basidiomycota</taxon>
        <taxon>Agaricomycotina</taxon>
        <taxon>Tremellomycetes</taxon>
        <taxon>Tremellales</taxon>
        <taxon>Cryptococcaceae</taxon>
        <taxon>Cryptococcus</taxon>
        <taxon>Cryptococcus gattii species complex</taxon>
    </lineage>
</organism>
<proteinExistence type="inferred from homology"/>
<sequence>MAWLSSGRTNVELIENMKSSGLIHSPRVAAAMLKVDRKHYVPQRAFAYEDSPQRIGFGATISAPHMHAHACENLIELLPETQNTGEEPPRILDVGSGSGYLTAVFHYLSPKSLVVGIDHIQGLVSQSIRNLANDGVQVLDKHKIEGGGVLMLCGDGRKGSKEYAPFTVIHVGAAAPEYPEELVDQLAKPGRMFIPVGRGSQDVWQIDKSVNGDVTKKKLFGVMYVPLTDADKQWQE</sequence>
<keyword evidence="9" id="KW-1185">Reference proteome</keyword>